<name>A0AAP2DQ19_9BACT</name>
<keyword evidence="1" id="KW-0732">Signal</keyword>
<dbReference type="AlphaFoldDB" id="A0AAP2DQ19"/>
<dbReference type="Proteomes" id="UP001319200">
    <property type="component" value="Unassembled WGS sequence"/>
</dbReference>
<evidence type="ECO:0008006" key="4">
    <source>
        <dbReference type="Google" id="ProtNLM"/>
    </source>
</evidence>
<protein>
    <recommendedName>
        <fullName evidence="4">Beta-lactamase-inhibitor-like PepSY-like domain-containing protein</fullName>
    </recommendedName>
</protein>
<dbReference type="SUPFAM" id="SSF160574">
    <property type="entry name" value="BT0923-like"/>
    <property type="match status" value="1"/>
</dbReference>
<accession>A0AAP2DQ19</accession>
<evidence type="ECO:0000313" key="3">
    <source>
        <dbReference type="Proteomes" id="UP001319200"/>
    </source>
</evidence>
<dbReference type="Gene3D" id="3.10.450.360">
    <property type="match status" value="1"/>
</dbReference>
<feature type="signal peptide" evidence="1">
    <location>
        <begin position="1"/>
        <end position="20"/>
    </location>
</feature>
<comment type="caution">
    <text evidence="2">The sequence shown here is derived from an EMBL/GenBank/DDBJ whole genome shotgun (WGS) entry which is preliminary data.</text>
</comment>
<organism evidence="2 3">
    <name type="scientific">Chryseosolibacter histidini</name>
    <dbReference type="NCBI Taxonomy" id="2782349"/>
    <lineage>
        <taxon>Bacteria</taxon>
        <taxon>Pseudomonadati</taxon>
        <taxon>Bacteroidota</taxon>
        <taxon>Cytophagia</taxon>
        <taxon>Cytophagales</taxon>
        <taxon>Chryseotaleaceae</taxon>
        <taxon>Chryseosolibacter</taxon>
    </lineage>
</organism>
<sequence length="148" mass="17325">MPRKQYLTLVLLTISTHLFAQGDVPYNVKIQFMDEYISASSASWNKVNTEYLVSFNHQSHFKKASYASNGTRMFLETKLMSLAEAPQAVGQAIKRRYRSYMIDDIWKTETSDDVIYKLLIRKEDKIYSVEFFQTGKQKSKTRICQQRT</sequence>
<keyword evidence="3" id="KW-1185">Reference proteome</keyword>
<gene>
    <name evidence="2" type="ORF">KK083_26045</name>
</gene>
<proteinExistence type="predicted"/>
<evidence type="ECO:0000313" key="2">
    <source>
        <dbReference type="EMBL" id="MBT1700376.1"/>
    </source>
</evidence>
<dbReference type="EMBL" id="JAHESF010000039">
    <property type="protein sequence ID" value="MBT1700376.1"/>
    <property type="molecule type" value="Genomic_DNA"/>
</dbReference>
<reference evidence="2 3" key="1">
    <citation type="submission" date="2021-05" db="EMBL/GenBank/DDBJ databases">
        <title>A Polyphasic approach of four new species of the genus Ohtaekwangia: Ohtaekwangia histidinii sp. nov., Ohtaekwangia cretensis sp. nov., Ohtaekwangia indiensis sp. nov., Ohtaekwangia reichenbachii sp. nov. from diverse environment.</title>
        <authorList>
            <person name="Octaviana S."/>
        </authorList>
    </citation>
    <scope>NUCLEOTIDE SEQUENCE [LARGE SCALE GENOMIC DNA]</scope>
    <source>
        <strain evidence="2 3">PWU4</strain>
    </source>
</reference>
<feature type="chain" id="PRO_5042883918" description="Beta-lactamase-inhibitor-like PepSY-like domain-containing protein" evidence="1">
    <location>
        <begin position="21"/>
        <end position="148"/>
    </location>
</feature>
<evidence type="ECO:0000256" key="1">
    <source>
        <dbReference type="SAM" id="SignalP"/>
    </source>
</evidence>